<evidence type="ECO:0000256" key="1">
    <source>
        <dbReference type="SAM" id="MobiDB-lite"/>
    </source>
</evidence>
<evidence type="ECO:0000313" key="3">
    <source>
        <dbReference type="Proteomes" id="UP000012429"/>
    </source>
</evidence>
<proteinExistence type="predicted"/>
<dbReference type="STRING" id="363754.RHSP_26799"/>
<reference evidence="2 3" key="1">
    <citation type="journal article" date="2012" name="BMC Genomics">
        <title>Genomic basis of broad host range and environmental adaptability of Rhizobium tropici CIAT 899 and Rhizobium sp. PRF 81 which are used in inoculants for common bean (Phaseolus vulgaris L.).</title>
        <authorList>
            <person name="Ormeno-Orrillo E."/>
            <person name="Menna P."/>
            <person name="Almeida L.G."/>
            <person name="Ollero F.J."/>
            <person name="Nicolas M.F."/>
            <person name="Pains Rodrigues E."/>
            <person name="Shigueyoshi Nakatani A."/>
            <person name="Silva Batista J.S."/>
            <person name="Oliveira Chueire L.M."/>
            <person name="Souza R.C."/>
            <person name="Ribeiro Vasconcelos A.T."/>
            <person name="Megias M."/>
            <person name="Hungria M."/>
            <person name="Martinez-Romero E."/>
        </authorList>
    </citation>
    <scope>NUCLEOTIDE SEQUENCE [LARGE SCALE GENOMIC DNA]</scope>
    <source>
        <strain evidence="2 3">PRF 81</strain>
    </source>
</reference>
<evidence type="ECO:0000313" key="2">
    <source>
        <dbReference type="EMBL" id="ENN87365.1"/>
    </source>
</evidence>
<dbReference type="Proteomes" id="UP000012429">
    <property type="component" value="Unassembled WGS sequence"/>
</dbReference>
<dbReference type="EMBL" id="AQHN01000056">
    <property type="protein sequence ID" value="ENN87365.1"/>
    <property type="molecule type" value="Genomic_DNA"/>
</dbReference>
<name>N6V0D1_9HYPH</name>
<accession>N6V0D1</accession>
<keyword evidence="3" id="KW-1185">Reference proteome</keyword>
<gene>
    <name evidence="2" type="ORF">RHSP_26799</name>
</gene>
<organism evidence="2 3">
    <name type="scientific">Rhizobium freirei PRF 81</name>
    <dbReference type="NCBI Taxonomy" id="363754"/>
    <lineage>
        <taxon>Bacteria</taxon>
        <taxon>Pseudomonadati</taxon>
        <taxon>Pseudomonadota</taxon>
        <taxon>Alphaproteobacteria</taxon>
        <taxon>Hyphomicrobiales</taxon>
        <taxon>Rhizobiaceae</taxon>
        <taxon>Rhizobium/Agrobacterium group</taxon>
        <taxon>Rhizobium</taxon>
    </lineage>
</organism>
<dbReference type="AlphaFoldDB" id="N6V0D1"/>
<feature type="region of interest" description="Disordered" evidence="1">
    <location>
        <begin position="450"/>
        <end position="519"/>
    </location>
</feature>
<protein>
    <submittedName>
        <fullName evidence="2">Uncharacterized protein</fullName>
    </submittedName>
</protein>
<sequence>MAPPMLHCSGFGRPSPVRRFKPNRVVFDCVYACCRASLRALYANFRAESLFFTWKRAALSINSGSQHLRNRLGCDNPAFISTMRRRISRPRASLSGEEQTIVAGRGQHAAQIRSAGDRIGIGTADQGFAGPGRHDKRRQFCAYVGAKDALQLLHGEIEGSLHALPFEIERKIAGKIGLDGGRAEWPQLIGASAAILPRAHDMRILREHAGLGRLDKKLIRQSERQTRSRLDLFRQRRPEGNPLAGKDIGGDGDDNGACPQLALARRQHDMIAAAMIDPADFSTESGRHRQTIAGNKRAVPLPDAPVGTWPGIITAEIDDRRLRQFGPGHERADGINSFTPRLVRRQHGRQIGVANPIIGVDPLEKFSHRTGCRHYAGITALELPPAITPGRRRAIDRQPDLFGYFCPGIGARAMQPAAAEIKRGPICTEGMDRSSPPADTIGCFEQHDRKIGPKRLQPPGSSHAGSAGADHGDVDIAAPPGFDGHSISFSLKRLKAKRRRTMNDPEPARTISPDLLTNL</sequence>
<comment type="caution">
    <text evidence="2">The sequence shown here is derived from an EMBL/GenBank/DDBJ whole genome shotgun (WGS) entry which is preliminary data.</text>
</comment>